<sequence>MSSTIAIAGGTGSLGRAIVDALQATAKFTVIVFSRQVSEEKEKEIGARIISLDYTDAAGLIEVLEKNRIDTIISTMAYTEGSAAELALMHAAERSAVTKRLIPSIWGVPCNRDAVPMFPPAQSKLEVMSCLETLSLEYTIFYTGYFFDYYTLELPTYMQPIAFMLDIPNNTAAIPGSGEVPIVFTHTWDVAKFVAAYAEKPQWDREAYVIGDKITFNELVRLAEEVKHEKFTISYDTIENLIDHKVTELPCYLRIYPFLPKEALLPLIAGIGWLFDKGYFNLKWERTLNEEFKLIKARSITELLVQASKSK</sequence>
<accession>A0A8K0WK96</accession>
<dbReference type="SUPFAM" id="SSF51735">
    <property type="entry name" value="NAD(P)-binding Rossmann-fold domains"/>
    <property type="match status" value="1"/>
</dbReference>
<dbReference type="PANTHER" id="PTHR47706">
    <property type="entry name" value="NMRA-LIKE FAMILY PROTEIN"/>
    <property type="match status" value="1"/>
</dbReference>
<evidence type="ECO:0000256" key="2">
    <source>
        <dbReference type="ARBA" id="ARBA00022857"/>
    </source>
</evidence>
<dbReference type="InterPro" id="IPR008030">
    <property type="entry name" value="NmrA-like"/>
</dbReference>
<evidence type="ECO:0000313" key="5">
    <source>
        <dbReference type="EMBL" id="KAH7303785.1"/>
    </source>
</evidence>
<comment type="caution">
    <text evidence="5">The sequence shown here is derived from an EMBL/GenBank/DDBJ whole genome shotgun (WGS) entry which is preliminary data.</text>
</comment>
<protein>
    <recommendedName>
        <fullName evidence="4">NmrA-like domain-containing protein</fullName>
    </recommendedName>
</protein>
<evidence type="ECO:0000256" key="1">
    <source>
        <dbReference type="ARBA" id="ARBA00005725"/>
    </source>
</evidence>
<dbReference type="Proteomes" id="UP000813444">
    <property type="component" value="Unassembled WGS sequence"/>
</dbReference>
<gene>
    <name evidence="5" type="ORF">B0I35DRAFT_364368</name>
</gene>
<dbReference type="OrthoDB" id="419598at2759"/>
<dbReference type="InterPro" id="IPR036291">
    <property type="entry name" value="NAD(P)-bd_dom_sf"/>
</dbReference>
<comment type="similarity">
    <text evidence="1">Belongs to the NmrA-type oxidoreductase family. Isoflavone reductase subfamily.</text>
</comment>
<reference evidence="5" key="1">
    <citation type="journal article" date="2021" name="Nat. Commun.">
        <title>Genetic determinants of endophytism in the Arabidopsis root mycobiome.</title>
        <authorList>
            <person name="Mesny F."/>
            <person name="Miyauchi S."/>
            <person name="Thiergart T."/>
            <person name="Pickel B."/>
            <person name="Atanasova L."/>
            <person name="Karlsson M."/>
            <person name="Huettel B."/>
            <person name="Barry K.W."/>
            <person name="Haridas S."/>
            <person name="Chen C."/>
            <person name="Bauer D."/>
            <person name="Andreopoulos W."/>
            <person name="Pangilinan J."/>
            <person name="LaButti K."/>
            <person name="Riley R."/>
            <person name="Lipzen A."/>
            <person name="Clum A."/>
            <person name="Drula E."/>
            <person name="Henrissat B."/>
            <person name="Kohler A."/>
            <person name="Grigoriev I.V."/>
            <person name="Martin F.M."/>
            <person name="Hacquard S."/>
        </authorList>
    </citation>
    <scope>NUCLEOTIDE SEQUENCE</scope>
    <source>
        <strain evidence="5">MPI-CAGE-CH-0235</strain>
    </source>
</reference>
<evidence type="ECO:0000313" key="6">
    <source>
        <dbReference type="Proteomes" id="UP000813444"/>
    </source>
</evidence>
<dbReference type="GO" id="GO:0016491">
    <property type="term" value="F:oxidoreductase activity"/>
    <property type="evidence" value="ECO:0007669"/>
    <property type="project" value="UniProtKB-KW"/>
</dbReference>
<organism evidence="5 6">
    <name type="scientific">Stachybotrys elegans</name>
    <dbReference type="NCBI Taxonomy" id="80388"/>
    <lineage>
        <taxon>Eukaryota</taxon>
        <taxon>Fungi</taxon>
        <taxon>Dikarya</taxon>
        <taxon>Ascomycota</taxon>
        <taxon>Pezizomycotina</taxon>
        <taxon>Sordariomycetes</taxon>
        <taxon>Hypocreomycetidae</taxon>
        <taxon>Hypocreales</taxon>
        <taxon>Stachybotryaceae</taxon>
        <taxon>Stachybotrys</taxon>
    </lineage>
</organism>
<evidence type="ECO:0000256" key="3">
    <source>
        <dbReference type="ARBA" id="ARBA00023002"/>
    </source>
</evidence>
<dbReference type="Gene3D" id="3.90.25.10">
    <property type="entry name" value="UDP-galactose 4-epimerase, domain 1"/>
    <property type="match status" value="1"/>
</dbReference>
<dbReference type="Pfam" id="PF05368">
    <property type="entry name" value="NmrA"/>
    <property type="match status" value="1"/>
</dbReference>
<dbReference type="AlphaFoldDB" id="A0A8K0WK96"/>
<keyword evidence="6" id="KW-1185">Reference proteome</keyword>
<dbReference type="PANTHER" id="PTHR47706:SF4">
    <property type="entry name" value="NMRA-LIKE DOMAIN-CONTAINING PROTEIN"/>
    <property type="match status" value="1"/>
</dbReference>
<evidence type="ECO:0000259" key="4">
    <source>
        <dbReference type="Pfam" id="PF05368"/>
    </source>
</evidence>
<dbReference type="Gene3D" id="3.40.50.720">
    <property type="entry name" value="NAD(P)-binding Rossmann-like Domain"/>
    <property type="match status" value="1"/>
</dbReference>
<dbReference type="InterPro" id="IPR051609">
    <property type="entry name" value="NmrA/Isoflavone_reductase-like"/>
</dbReference>
<name>A0A8K0WK96_9HYPO</name>
<keyword evidence="2" id="KW-0521">NADP</keyword>
<feature type="domain" description="NmrA-like" evidence="4">
    <location>
        <begin position="1"/>
        <end position="235"/>
    </location>
</feature>
<dbReference type="EMBL" id="JAGPNK010000029">
    <property type="protein sequence ID" value="KAH7303785.1"/>
    <property type="molecule type" value="Genomic_DNA"/>
</dbReference>
<proteinExistence type="inferred from homology"/>
<keyword evidence="3" id="KW-0560">Oxidoreductase</keyword>